<evidence type="ECO:0000313" key="1">
    <source>
        <dbReference type="EMBL" id="TQS43885.1"/>
    </source>
</evidence>
<dbReference type="InParanoid" id="A0A545ATF3"/>
<dbReference type="EMBL" id="VIRS01000011">
    <property type="protein sequence ID" value="TQS43885.1"/>
    <property type="molecule type" value="Genomic_DNA"/>
</dbReference>
<keyword evidence="2" id="KW-1185">Reference proteome</keyword>
<comment type="caution">
    <text evidence="1">The sequence shown here is derived from an EMBL/GenBank/DDBJ whole genome shotgun (WGS) entry which is preliminary data.</text>
</comment>
<dbReference type="RefSeq" id="WP_142705796.1">
    <property type="nucleotide sequence ID" value="NZ_VIRS01000011.1"/>
</dbReference>
<organism evidence="1 2">
    <name type="scientific">Cryptosporangium phraense</name>
    <dbReference type="NCBI Taxonomy" id="2593070"/>
    <lineage>
        <taxon>Bacteria</taxon>
        <taxon>Bacillati</taxon>
        <taxon>Actinomycetota</taxon>
        <taxon>Actinomycetes</taxon>
        <taxon>Cryptosporangiales</taxon>
        <taxon>Cryptosporangiaceae</taxon>
        <taxon>Cryptosporangium</taxon>
    </lineage>
</organism>
<dbReference type="AlphaFoldDB" id="A0A545ATF3"/>
<reference evidence="1 2" key="1">
    <citation type="submission" date="2019-07" db="EMBL/GenBank/DDBJ databases">
        <title>Cryptosporangium phraense sp. nov., isolated from plant litter.</title>
        <authorList>
            <person name="Suriyachadkun C."/>
        </authorList>
    </citation>
    <scope>NUCLEOTIDE SEQUENCE [LARGE SCALE GENOMIC DNA]</scope>
    <source>
        <strain evidence="1 2">A-T 5661</strain>
    </source>
</reference>
<accession>A0A545ATF3</accession>
<dbReference type="OrthoDB" id="3830496at2"/>
<dbReference type="Proteomes" id="UP000317982">
    <property type="component" value="Unassembled WGS sequence"/>
</dbReference>
<dbReference type="Pfam" id="PF19801">
    <property type="entry name" value="DUF6284"/>
    <property type="match status" value="1"/>
</dbReference>
<sequence length="79" mass="8770">MQYSRATDVEPTSAALRAIEREWPVIEAEMDLVSVEAALADIDDLSQLDAHRLMAAQKRVETTRARFAAADGFYGWEAA</sequence>
<protein>
    <submittedName>
        <fullName evidence="1">Uncharacterized protein</fullName>
    </submittedName>
</protein>
<evidence type="ECO:0000313" key="2">
    <source>
        <dbReference type="Proteomes" id="UP000317982"/>
    </source>
</evidence>
<gene>
    <name evidence="1" type="ORF">FL583_16965</name>
</gene>
<dbReference type="InterPro" id="IPR046251">
    <property type="entry name" value="DUF6284"/>
</dbReference>
<proteinExistence type="predicted"/>
<name>A0A545ATF3_9ACTN</name>